<evidence type="ECO:0000313" key="1">
    <source>
        <dbReference type="EMBL" id="CAE0622295.1"/>
    </source>
</evidence>
<dbReference type="SUPFAM" id="SSF46689">
    <property type="entry name" value="Homeodomain-like"/>
    <property type="match status" value="1"/>
</dbReference>
<reference evidence="1" key="1">
    <citation type="submission" date="2021-01" db="EMBL/GenBank/DDBJ databases">
        <authorList>
            <person name="Corre E."/>
            <person name="Pelletier E."/>
            <person name="Niang G."/>
            <person name="Scheremetjew M."/>
            <person name="Finn R."/>
            <person name="Kale V."/>
            <person name="Holt S."/>
            <person name="Cochrane G."/>
            <person name="Meng A."/>
            <person name="Brown T."/>
            <person name="Cohen L."/>
        </authorList>
    </citation>
    <scope>NUCLEOTIDE SEQUENCE</scope>
    <source>
        <strain evidence="1">CCMP1795</strain>
    </source>
</reference>
<accession>A0A7S3UQX5</accession>
<dbReference type="AlphaFoldDB" id="A0A7S3UQX5"/>
<organism evidence="1">
    <name type="scientific">Oxyrrhis marina</name>
    <name type="common">Dinoflagellate</name>
    <dbReference type="NCBI Taxonomy" id="2969"/>
    <lineage>
        <taxon>Eukaryota</taxon>
        <taxon>Sar</taxon>
        <taxon>Alveolata</taxon>
        <taxon>Dinophyceae</taxon>
        <taxon>Oxyrrhinales</taxon>
        <taxon>Oxyrrhinaceae</taxon>
        <taxon>Oxyrrhis</taxon>
    </lineage>
</organism>
<sequence length="109" mass="12321">MPPFPCVLARRWRLVHEAERLGSARKAAQECKATVRVVEKWCRRAKATGTMDDTPRAATPRARLASRGATLLLKEGVMRGNECPQLSKMLQKRLGEIVSAETVRRYMNK</sequence>
<proteinExistence type="predicted"/>
<name>A0A7S3UQX5_OXYMA</name>
<dbReference type="InterPro" id="IPR009057">
    <property type="entry name" value="Homeodomain-like_sf"/>
</dbReference>
<dbReference type="EMBL" id="HBIT01013221">
    <property type="protein sequence ID" value="CAE0622295.1"/>
    <property type="molecule type" value="Transcribed_RNA"/>
</dbReference>
<protein>
    <submittedName>
        <fullName evidence="1">Uncharacterized protein</fullName>
    </submittedName>
</protein>
<gene>
    <name evidence="1" type="ORF">OMAR00292_LOCUS7028</name>
</gene>